<gene>
    <name evidence="2" type="ORF">ALMOND_2B015217</name>
</gene>
<protein>
    <submittedName>
        <fullName evidence="2">Uncharacterized protein</fullName>
    </submittedName>
</protein>
<name>A0A5E4G6C3_PRUDU</name>
<dbReference type="EMBL" id="CABIKO010000379">
    <property type="protein sequence ID" value="VVA35276.1"/>
    <property type="molecule type" value="Genomic_DNA"/>
</dbReference>
<reference evidence="3" key="1">
    <citation type="journal article" date="2020" name="Plant J.">
        <title>Transposons played a major role in the diversification between the closely related almond and peach genomes: results from the almond genome sequence.</title>
        <authorList>
            <person name="Alioto T."/>
            <person name="Alexiou K.G."/>
            <person name="Bardil A."/>
            <person name="Barteri F."/>
            <person name="Castanera R."/>
            <person name="Cruz F."/>
            <person name="Dhingra A."/>
            <person name="Duval H."/>
            <person name="Fernandez I Marti A."/>
            <person name="Frias L."/>
            <person name="Galan B."/>
            <person name="Garcia J.L."/>
            <person name="Howad W."/>
            <person name="Gomez-Garrido J."/>
            <person name="Gut M."/>
            <person name="Julca I."/>
            <person name="Morata J."/>
            <person name="Puigdomenech P."/>
            <person name="Ribeca P."/>
            <person name="Rubio Cabetas M.J."/>
            <person name="Vlasova A."/>
            <person name="Wirthensohn M."/>
            <person name="Garcia-Mas J."/>
            <person name="Gabaldon T."/>
            <person name="Casacuberta J.M."/>
            <person name="Arus P."/>
        </authorList>
    </citation>
    <scope>NUCLEOTIDE SEQUENCE [LARGE SCALE GENOMIC DNA]</scope>
    <source>
        <strain evidence="3">cv. Texas</strain>
    </source>
</reference>
<evidence type="ECO:0000313" key="2">
    <source>
        <dbReference type="EMBL" id="VVA35276.1"/>
    </source>
</evidence>
<accession>A0A5E4G6C3</accession>
<dbReference type="Proteomes" id="UP000327085">
    <property type="component" value="Chromosome 4"/>
</dbReference>
<evidence type="ECO:0000256" key="1">
    <source>
        <dbReference type="SAM" id="SignalP"/>
    </source>
</evidence>
<proteinExistence type="predicted"/>
<organism evidence="2 3">
    <name type="scientific">Prunus dulcis</name>
    <name type="common">Almond</name>
    <name type="synonym">Amygdalus dulcis</name>
    <dbReference type="NCBI Taxonomy" id="3755"/>
    <lineage>
        <taxon>Eukaryota</taxon>
        <taxon>Viridiplantae</taxon>
        <taxon>Streptophyta</taxon>
        <taxon>Embryophyta</taxon>
        <taxon>Tracheophyta</taxon>
        <taxon>Spermatophyta</taxon>
        <taxon>Magnoliopsida</taxon>
        <taxon>eudicotyledons</taxon>
        <taxon>Gunneridae</taxon>
        <taxon>Pentapetalae</taxon>
        <taxon>rosids</taxon>
        <taxon>fabids</taxon>
        <taxon>Rosales</taxon>
        <taxon>Rosaceae</taxon>
        <taxon>Amygdaloideae</taxon>
        <taxon>Amygdaleae</taxon>
        <taxon>Prunus</taxon>
    </lineage>
</organism>
<dbReference type="AlphaFoldDB" id="A0A5E4G6C3"/>
<evidence type="ECO:0000313" key="3">
    <source>
        <dbReference type="Proteomes" id="UP000327085"/>
    </source>
</evidence>
<sequence length="61" mass="6893">MGFGSWWPKSLKHWLGHMGVLSVVVKFPYICEEDVQKEDAQLSILPKSSSLHRGNAVPSRK</sequence>
<keyword evidence="1" id="KW-0732">Signal</keyword>
<feature type="signal peptide" evidence="1">
    <location>
        <begin position="1"/>
        <end position="22"/>
    </location>
</feature>
<feature type="chain" id="PRO_5022679272" evidence="1">
    <location>
        <begin position="23"/>
        <end position="61"/>
    </location>
</feature>
<dbReference type="InParanoid" id="A0A5E4G6C3"/>
<dbReference type="Gramene" id="VVA35276">
    <property type="protein sequence ID" value="VVA35276"/>
    <property type="gene ID" value="Prudul26B015217"/>
</dbReference>